<feature type="compositionally biased region" description="Polar residues" evidence="1">
    <location>
        <begin position="138"/>
        <end position="171"/>
    </location>
</feature>
<keyword evidence="4" id="KW-1185">Reference proteome</keyword>
<proteinExistence type="predicted"/>
<feature type="compositionally biased region" description="Low complexity" evidence="1">
    <location>
        <begin position="87"/>
        <end position="136"/>
    </location>
</feature>
<feature type="compositionally biased region" description="Polar residues" evidence="1">
    <location>
        <begin position="59"/>
        <end position="86"/>
    </location>
</feature>
<evidence type="ECO:0000313" key="4">
    <source>
        <dbReference type="Proteomes" id="UP000031443"/>
    </source>
</evidence>
<organism evidence="3 4">
    <name type="scientific">Chelonia mydas</name>
    <name type="common">Green sea-turtle</name>
    <name type="synonym">Chelonia agassizi</name>
    <dbReference type="NCBI Taxonomy" id="8469"/>
    <lineage>
        <taxon>Eukaryota</taxon>
        <taxon>Metazoa</taxon>
        <taxon>Chordata</taxon>
        <taxon>Craniata</taxon>
        <taxon>Vertebrata</taxon>
        <taxon>Euteleostomi</taxon>
        <taxon>Archelosauria</taxon>
        <taxon>Testudinata</taxon>
        <taxon>Testudines</taxon>
        <taxon>Cryptodira</taxon>
        <taxon>Durocryptodira</taxon>
        <taxon>Americhelydia</taxon>
        <taxon>Chelonioidea</taxon>
        <taxon>Cheloniidae</taxon>
        <taxon>Chelonia</taxon>
    </lineage>
</organism>
<dbReference type="STRING" id="8469.M7BGU5"/>
<dbReference type="AlphaFoldDB" id="M7BGU5"/>
<keyword evidence="2" id="KW-0732">Signal</keyword>
<evidence type="ECO:0000256" key="1">
    <source>
        <dbReference type="SAM" id="MobiDB-lite"/>
    </source>
</evidence>
<feature type="signal peptide" evidence="2">
    <location>
        <begin position="1"/>
        <end position="20"/>
    </location>
</feature>
<evidence type="ECO:0000256" key="2">
    <source>
        <dbReference type="SAM" id="SignalP"/>
    </source>
</evidence>
<reference evidence="4" key="1">
    <citation type="journal article" date="2013" name="Nat. Genet.">
        <title>The draft genomes of soft-shell turtle and green sea turtle yield insights into the development and evolution of the turtle-specific body plan.</title>
        <authorList>
            <person name="Wang Z."/>
            <person name="Pascual-Anaya J."/>
            <person name="Zadissa A."/>
            <person name="Li W."/>
            <person name="Niimura Y."/>
            <person name="Huang Z."/>
            <person name="Li C."/>
            <person name="White S."/>
            <person name="Xiong Z."/>
            <person name="Fang D."/>
            <person name="Wang B."/>
            <person name="Ming Y."/>
            <person name="Chen Y."/>
            <person name="Zheng Y."/>
            <person name="Kuraku S."/>
            <person name="Pignatelli M."/>
            <person name="Herrero J."/>
            <person name="Beal K."/>
            <person name="Nozawa M."/>
            <person name="Li Q."/>
            <person name="Wang J."/>
            <person name="Zhang H."/>
            <person name="Yu L."/>
            <person name="Shigenobu S."/>
            <person name="Wang J."/>
            <person name="Liu J."/>
            <person name="Flicek P."/>
            <person name="Searle S."/>
            <person name="Wang J."/>
            <person name="Kuratani S."/>
            <person name="Yin Y."/>
            <person name="Aken B."/>
            <person name="Zhang G."/>
            <person name="Irie N."/>
        </authorList>
    </citation>
    <scope>NUCLEOTIDE SEQUENCE [LARGE SCALE GENOMIC DNA]</scope>
</reference>
<evidence type="ECO:0008006" key="5">
    <source>
        <dbReference type="Google" id="ProtNLM"/>
    </source>
</evidence>
<name>M7BGU5_CHEMY</name>
<feature type="chain" id="PRO_5004080094" description="SEA domain-containing protein" evidence="2">
    <location>
        <begin position="21"/>
        <end position="330"/>
    </location>
</feature>
<feature type="region of interest" description="Disordered" evidence="1">
    <location>
        <begin position="55"/>
        <end position="171"/>
    </location>
</feature>
<dbReference type="EMBL" id="KB569892">
    <property type="protein sequence ID" value="EMP27462.1"/>
    <property type="molecule type" value="Genomic_DNA"/>
</dbReference>
<dbReference type="Proteomes" id="UP000031443">
    <property type="component" value="Unassembled WGS sequence"/>
</dbReference>
<sequence length="330" mass="35166">MCLYLKVIIFGLRCISKCFAFIASTGDATTEDMTITVPGYTTVHYTTIPVPEPTEITRAESSTTASTPQAPKTTSTVNPDGTTHKLTSSSITSMPSTTVTVPGTTHPLISAGTTASPTSSSITSTPSTSVTMPGPTHQLISAGTTASPKPNETVLTSKPGEATSQSIVTTSTTKPASILPVSRSAVTTLSTDTKTISKPSESTSVATPDLSTTVKSDKKVTFYDIKMKFSVFYKTQSTPDYDDANNFARNWFNARFSEGEFVVTNYYVKTAGIYAFKAIIKATSTQSQECLIIMIKQQLQAKYEAGPLSISVEPEDVIVSAIGNILHIKF</sequence>
<gene>
    <name evidence="3" type="ORF">UY3_15446</name>
</gene>
<protein>
    <recommendedName>
        <fullName evidence="5">SEA domain-containing protein</fullName>
    </recommendedName>
</protein>
<evidence type="ECO:0000313" key="3">
    <source>
        <dbReference type="EMBL" id="EMP27462.1"/>
    </source>
</evidence>
<accession>M7BGU5</accession>